<keyword evidence="12" id="KW-1133">Transmembrane helix</keyword>
<sequence length="525" mass="59322">MLGLLECSTLTTGLVVGVVTLLIVKIWQTFQYMRTFKKAGIPGPTPLPFVGNMLPIFWTRGKKLTDVFNEWSKQYGKVYGVFFPTPSIVVADMDLAKDVLVKKFSCFADRNDFPGFSESEVMKDNLLSLKGDHWKHVRNTLSPTFSSNKLKKVFPAMARVAKNLESRLEELARTNEDVDARQLCKCVSMDMIAAVAFGAEVNAINDPDDQFYKHGNNITNRNQKMAALVFTFPWLAKLLALVGITMFPKDDTNYLMGVLAAALADRKLDKQKHSDFLQLLVDAQRAADSGGQGKEQVDSEIDFREDLKTSTRWNRKGLSPSEINANSLLFLFAGYDTVTTVMSLTLFTLAGKPECLQKAQEEIDEKLGDREPTYEDAMNMTYIDMCMNESIRLHMPIFVLRECTEDVDISGVHVPKGYQVMVAAVTFHTDPDIWSDPMTFNPERFTAEERAKRHPFSFMAFGQGPRNCIGMRLAQLEIRMMIAVFLRRFTPVLCEKSQYPPVLDPMTGTPKNGLWIKFEPRNSAQ</sequence>
<comment type="subcellular location">
    <subcellularLocation>
        <location evidence="2">Endoplasmic reticulum membrane</location>
        <topology evidence="2">Peripheral membrane protein</topology>
    </subcellularLocation>
    <subcellularLocation>
        <location evidence="1">Microsome membrane</location>
        <topology evidence="1">Peripheral membrane protein</topology>
    </subcellularLocation>
</comment>
<dbReference type="GO" id="GO:0005789">
    <property type="term" value="C:endoplasmic reticulum membrane"/>
    <property type="evidence" value="ECO:0007669"/>
    <property type="project" value="UniProtKB-SubCell"/>
</dbReference>
<dbReference type="Pfam" id="PF00067">
    <property type="entry name" value="p450"/>
    <property type="match status" value="1"/>
</dbReference>
<feature type="binding site" description="axial binding residue" evidence="10">
    <location>
        <position position="468"/>
    </location>
    <ligand>
        <name>heme</name>
        <dbReference type="ChEBI" id="CHEBI:30413"/>
    </ligand>
    <ligandPart>
        <name>Fe</name>
        <dbReference type="ChEBI" id="CHEBI:18248"/>
    </ligandPart>
</feature>
<gene>
    <name evidence="13" type="ORF">V1264_007850</name>
</gene>
<feature type="transmembrane region" description="Helical" evidence="12">
    <location>
        <begin position="12"/>
        <end position="30"/>
    </location>
</feature>
<evidence type="ECO:0000256" key="11">
    <source>
        <dbReference type="RuleBase" id="RU000461"/>
    </source>
</evidence>
<keyword evidence="8 10" id="KW-0408">Iron</keyword>
<comment type="similarity">
    <text evidence="3 11">Belongs to the cytochrome P450 family.</text>
</comment>
<dbReference type="PRINTS" id="PR00463">
    <property type="entry name" value="EP450I"/>
</dbReference>
<dbReference type="GO" id="GO:0020037">
    <property type="term" value="F:heme binding"/>
    <property type="evidence" value="ECO:0007669"/>
    <property type="project" value="InterPro"/>
</dbReference>
<evidence type="ECO:0000256" key="8">
    <source>
        <dbReference type="ARBA" id="ARBA00023004"/>
    </source>
</evidence>
<evidence type="ECO:0000256" key="2">
    <source>
        <dbReference type="ARBA" id="ARBA00004406"/>
    </source>
</evidence>
<reference evidence="13 14" key="1">
    <citation type="submission" date="2024-02" db="EMBL/GenBank/DDBJ databases">
        <title>Chromosome-scale genome assembly of the rough periwinkle Littorina saxatilis.</title>
        <authorList>
            <person name="De Jode A."/>
            <person name="Faria R."/>
            <person name="Formenti G."/>
            <person name="Sims Y."/>
            <person name="Smith T.P."/>
            <person name="Tracey A."/>
            <person name="Wood J.M.D."/>
            <person name="Zagrodzka Z.B."/>
            <person name="Johannesson K."/>
            <person name="Butlin R.K."/>
            <person name="Leder E.H."/>
        </authorList>
    </citation>
    <scope>NUCLEOTIDE SEQUENCE [LARGE SCALE GENOMIC DNA]</scope>
    <source>
        <strain evidence="13">Snail1</strain>
        <tissue evidence="13">Muscle</tissue>
    </source>
</reference>
<dbReference type="PROSITE" id="PS00086">
    <property type="entry name" value="CYTOCHROME_P450"/>
    <property type="match status" value="1"/>
</dbReference>
<keyword evidence="14" id="KW-1185">Reference proteome</keyword>
<evidence type="ECO:0000256" key="9">
    <source>
        <dbReference type="ARBA" id="ARBA00043906"/>
    </source>
</evidence>
<evidence type="ECO:0008006" key="15">
    <source>
        <dbReference type="Google" id="ProtNLM"/>
    </source>
</evidence>
<dbReference type="Gene3D" id="1.10.630.10">
    <property type="entry name" value="Cytochrome P450"/>
    <property type="match status" value="1"/>
</dbReference>
<evidence type="ECO:0000256" key="1">
    <source>
        <dbReference type="ARBA" id="ARBA00004174"/>
    </source>
</evidence>
<dbReference type="PRINTS" id="PR00385">
    <property type="entry name" value="P450"/>
</dbReference>
<dbReference type="SUPFAM" id="SSF48264">
    <property type="entry name" value="Cytochrome P450"/>
    <property type="match status" value="1"/>
</dbReference>
<dbReference type="PANTHER" id="PTHR24302">
    <property type="entry name" value="CYTOCHROME P450 FAMILY 3"/>
    <property type="match status" value="1"/>
</dbReference>
<comment type="function">
    <text evidence="9">Cytochromes P450 are a group of heme-thiolate monooxygenases. They oxidize a variety of structurally unrelated compounds, including steroids, fatty acids, and xenobiotics.</text>
</comment>
<dbReference type="GO" id="GO:0005506">
    <property type="term" value="F:iron ion binding"/>
    <property type="evidence" value="ECO:0007669"/>
    <property type="project" value="InterPro"/>
</dbReference>
<dbReference type="InterPro" id="IPR001128">
    <property type="entry name" value="Cyt_P450"/>
</dbReference>
<dbReference type="Proteomes" id="UP001374579">
    <property type="component" value="Unassembled WGS sequence"/>
</dbReference>
<evidence type="ECO:0000256" key="7">
    <source>
        <dbReference type="ARBA" id="ARBA00023002"/>
    </source>
</evidence>
<dbReference type="CDD" id="cd11055">
    <property type="entry name" value="CYP3A-like"/>
    <property type="match status" value="1"/>
</dbReference>
<evidence type="ECO:0000256" key="10">
    <source>
        <dbReference type="PIRSR" id="PIRSR602401-1"/>
    </source>
</evidence>
<dbReference type="FunFam" id="1.10.630.10:FF:000042">
    <property type="entry name" value="Cytochrome P450"/>
    <property type="match status" value="1"/>
</dbReference>
<evidence type="ECO:0000256" key="3">
    <source>
        <dbReference type="ARBA" id="ARBA00010617"/>
    </source>
</evidence>
<keyword evidence="6" id="KW-0256">Endoplasmic reticulum</keyword>
<dbReference type="EMBL" id="JBAMIC010000019">
    <property type="protein sequence ID" value="KAK7094196.1"/>
    <property type="molecule type" value="Genomic_DNA"/>
</dbReference>
<organism evidence="13 14">
    <name type="scientific">Littorina saxatilis</name>
    <dbReference type="NCBI Taxonomy" id="31220"/>
    <lineage>
        <taxon>Eukaryota</taxon>
        <taxon>Metazoa</taxon>
        <taxon>Spiralia</taxon>
        <taxon>Lophotrochozoa</taxon>
        <taxon>Mollusca</taxon>
        <taxon>Gastropoda</taxon>
        <taxon>Caenogastropoda</taxon>
        <taxon>Littorinimorpha</taxon>
        <taxon>Littorinoidea</taxon>
        <taxon>Littorinidae</taxon>
        <taxon>Littorina</taxon>
    </lineage>
</organism>
<dbReference type="InterPro" id="IPR017972">
    <property type="entry name" value="Cyt_P450_CS"/>
</dbReference>
<proteinExistence type="inferred from homology"/>
<evidence type="ECO:0000256" key="6">
    <source>
        <dbReference type="ARBA" id="ARBA00022848"/>
    </source>
</evidence>
<evidence type="ECO:0000256" key="5">
    <source>
        <dbReference type="ARBA" id="ARBA00022723"/>
    </source>
</evidence>
<accession>A0AAN9AVS0</accession>
<keyword evidence="11" id="KW-0503">Monooxygenase</keyword>
<dbReference type="InterPro" id="IPR002401">
    <property type="entry name" value="Cyt_P450_E_grp-I"/>
</dbReference>
<feature type="transmembrane region" description="Helical" evidence="12">
    <location>
        <begin position="226"/>
        <end position="247"/>
    </location>
</feature>
<dbReference type="AlphaFoldDB" id="A0AAN9AVS0"/>
<name>A0AAN9AVS0_9CAEN</name>
<keyword evidence="6" id="KW-0492">Microsome</keyword>
<keyword evidence="4 10" id="KW-0349">Heme</keyword>
<dbReference type="InterPro" id="IPR036396">
    <property type="entry name" value="Cyt_P450_sf"/>
</dbReference>
<dbReference type="PANTHER" id="PTHR24302:SF15">
    <property type="entry name" value="FATTY-ACID PEROXYGENASE"/>
    <property type="match status" value="1"/>
</dbReference>
<keyword evidence="7 11" id="KW-0560">Oxidoreductase</keyword>
<protein>
    <recommendedName>
        <fullName evidence="15">Cytochrome P450</fullName>
    </recommendedName>
</protein>
<comment type="caution">
    <text evidence="13">The sequence shown here is derived from an EMBL/GenBank/DDBJ whole genome shotgun (WGS) entry which is preliminary data.</text>
</comment>
<evidence type="ECO:0000313" key="13">
    <source>
        <dbReference type="EMBL" id="KAK7094196.1"/>
    </source>
</evidence>
<dbReference type="GO" id="GO:0016705">
    <property type="term" value="F:oxidoreductase activity, acting on paired donors, with incorporation or reduction of molecular oxygen"/>
    <property type="evidence" value="ECO:0007669"/>
    <property type="project" value="InterPro"/>
</dbReference>
<dbReference type="InterPro" id="IPR050705">
    <property type="entry name" value="Cytochrome_P450_3A"/>
</dbReference>
<keyword evidence="5 10" id="KW-0479">Metal-binding</keyword>
<evidence type="ECO:0000313" key="14">
    <source>
        <dbReference type="Proteomes" id="UP001374579"/>
    </source>
</evidence>
<keyword evidence="12" id="KW-0812">Transmembrane</keyword>
<dbReference type="GO" id="GO:0008395">
    <property type="term" value="F:steroid hydroxylase activity"/>
    <property type="evidence" value="ECO:0007669"/>
    <property type="project" value="TreeGrafter"/>
</dbReference>
<evidence type="ECO:0000256" key="4">
    <source>
        <dbReference type="ARBA" id="ARBA00022617"/>
    </source>
</evidence>
<keyword evidence="12" id="KW-0472">Membrane</keyword>
<comment type="cofactor">
    <cofactor evidence="10">
        <name>heme</name>
        <dbReference type="ChEBI" id="CHEBI:30413"/>
    </cofactor>
</comment>
<evidence type="ECO:0000256" key="12">
    <source>
        <dbReference type="SAM" id="Phobius"/>
    </source>
</evidence>